<comment type="caution">
    <text evidence="2">The sequence shown here is derived from an EMBL/GenBank/DDBJ whole genome shotgun (WGS) entry which is preliminary data.</text>
</comment>
<organism evidence="2 3">
    <name type="scientific">Actinomadura nitritigenes</name>
    <dbReference type="NCBI Taxonomy" id="134602"/>
    <lineage>
        <taxon>Bacteria</taxon>
        <taxon>Bacillati</taxon>
        <taxon>Actinomycetota</taxon>
        <taxon>Actinomycetes</taxon>
        <taxon>Streptosporangiales</taxon>
        <taxon>Thermomonosporaceae</taxon>
        <taxon>Actinomadura</taxon>
    </lineage>
</organism>
<reference evidence="2 3" key="1">
    <citation type="submission" date="2021-03" db="EMBL/GenBank/DDBJ databases">
        <authorList>
            <person name="Kanchanasin P."/>
            <person name="Saeng-In P."/>
            <person name="Phongsopitanun W."/>
            <person name="Yuki M."/>
            <person name="Kudo T."/>
            <person name="Ohkuma M."/>
            <person name="Tanasupawat S."/>
        </authorList>
    </citation>
    <scope>NUCLEOTIDE SEQUENCE [LARGE SCALE GENOMIC DNA]</scope>
    <source>
        <strain evidence="2 3">L46</strain>
    </source>
</reference>
<evidence type="ECO:0000313" key="3">
    <source>
        <dbReference type="Proteomes" id="UP000666915"/>
    </source>
</evidence>
<gene>
    <name evidence="2" type="ORF">J4557_46115</name>
</gene>
<keyword evidence="1" id="KW-1133">Transmembrane helix</keyword>
<sequence>MDELVLHQRSGRGGAAGTAVLALVGAVFAAASVAMLAQGGSKAIAGVIALVFGGALLALAALALRGGAAPDRLALTPGGVRVSRRDESFLLPAAAISSFGLVPVKGVRSLNVRFDPAAVPAVPAHVARLRTPAGPGELRLVIVGERPPFASPALAARAREYVERHGLGDWVDARS</sequence>
<dbReference type="EMBL" id="JAGEOK010000055">
    <property type="protein sequence ID" value="MBO2444907.1"/>
    <property type="molecule type" value="Genomic_DNA"/>
</dbReference>
<evidence type="ECO:0008006" key="4">
    <source>
        <dbReference type="Google" id="ProtNLM"/>
    </source>
</evidence>
<evidence type="ECO:0000313" key="2">
    <source>
        <dbReference type="EMBL" id="MBO2444907.1"/>
    </source>
</evidence>
<keyword evidence="1" id="KW-0812">Transmembrane</keyword>
<evidence type="ECO:0000256" key="1">
    <source>
        <dbReference type="SAM" id="Phobius"/>
    </source>
</evidence>
<proteinExistence type="predicted"/>
<feature type="transmembrane region" description="Helical" evidence="1">
    <location>
        <begin position="43"/>
        <end position="64"/>
    </location>
</feature>
<dbReference type="Proteomes" id="UP000666915">
    <property type="component" value="Unassembled WGS sequence"/>
</dbReference>
<accession>A0ABS3RGA4</accession>
<feature type="transmembrane region" description="Helical" evidence="1">
    <location>
        <begin position="12"/>
        <end position="37"/>
    </location>
</feature>
<dbReference type="RefSeq" id="WP_208273787.1">
    <property type="nucleotide sequence ID" value="NZ_BAAAGM010000141.1"/>
</dbReference>
<name>A0ABS3RGA4_9ACTN</name>
<keyword evidence="1" id="KW-0472">Membrane</keyword>
<keyword evidence="3" id="KW-1185">Reference proteome</keyword>
<protein>
    <recommendedName>
        <fullName evidence="4">Integral membrane protein</fullName>
    </recommendedName>
</protein>